<evidence type="ECO:0000313" key="1">
    <source>
        <dbReference type="EMBL" id="KAG6508143.1"/>
    </source>
</evidence>
<evidence type="ECO:0000313" key="2">
    <source>
        <dbReference type="Proteomes" id="UP000734854"/>
    </source>
</evidence>
<comment type="caution">
    <text evidence="1">The sequence shown here is derived from an EMBL/GenBank/DDBJ whole genome shotgun (WGS) entry which is preliminary data.</text>
</comment>
<protein>
    <recommendedName>
        <fullName evidence="3">J domain-containing protein</fullName>
    </recommendedName>
</protein>
<accession>A0A8J5GQH5</accession>
<keyword evidence="2" id="KW-1185">Reference proteome</keyword>
<dbReference type="EMBL" id="JACMSC010000009">
    <property type="protein sequence ID" value="KAG6508143.1"/>
    <property type="molecule type" value="Genomic_DNA"/>
</dbReference>
<dbReference type="Proteomes" id="UP000734854">
    <property type="component" value="Unassembled WGS sequence"/>
</dbReference>
<dbReference type="PROSITE" id="PS00636">
    <property type="entry name" value="DNAJ_1"/>
    <property type="match status" value="1"/>
</dbReference>
<reference evidence="1 2" key="1">
    <citation type="submission" date="2020-08" db="EMBL/GenBank/DDBJ databases">
        <title>Plant Genome Project.</title>
        <authorList>
            <person name="Zhang R.-G."/>
        </authorList>
    </citation>
    <scope>NUCLEOTIDE SEQUENCE [LARGE SCALE GENOMIC DNA]</scope>
    <source>
        <tissue evidence="1">Rhizome</tissue>
    </source>
</reference>
<dbReference type="InterPro" id="IPR018253">
    <property type="entry name" value="DnaJ_domain_CS"/>
</dbReference>
<proteinExistence type="predicted"/>
<gene>
    <name evidence="1" type="ORF">ZIOFF_033507</name>
</gene>
<sequence length="74" mass="8618">MCSASPLPHRGSRSWWLTGGLPAHATRTRWSDGPTDEFMWIHAAYETLSDPDKRTEYDREILVANQRWRSFHSS</sequence>
<evidence type="ECO:0008006" key="3">
    <source>
        <dbReference type="Google" id="ProtNLM"/>
    </source>
</evidence>
<dbReference type="InterPro" id="IPR036869">
    <property type="entry name" value="J_dom_sf"/>
</dbReference>
<dbReference type="SUPFAM" id="SSF46565">
    <property type="entry name" value="Chaperone J-domain"/>
    <property type="match status" value="1"/>
</dbReference>
<name>A0A8J5GQH5_ZINOF</name>
<organism evidence="1 2">
    <name type="scientific">Zingiber officinale</name>
    <name type="common">Ginger</name>
    <name type="synonym">Amomum zingiber</name>
    <dbReference type="NCBI Taxonomy" id="94328"/>
    <lineage>
        <taxon>Eukaryota</taxon>
        <taxon>Viridiplantae</taxon>
        <taxon>Streptophyta</taxon>
        <taxon>Embryophyta</taxon>
        <taxon>Tracheophyta</taxon>
        <taxon>Spermatophyta</taxon>
        <taxon>Magnoliopsida</taxon>
        <taxon>Liliopsida</taxon>
        <taxon>Zingiberales</taxon>
        <taxon>Zingiberaceae</taxon>
        <taxon>Zingiber</taxon>
    </lineage>
</organism>
<dbReference type="Gene3D" id="1.10.287.110">
    <property type="entry name" value="DnaJ domain"/>
    <property type="match status" value="1"/>
</dbReference>
<dbReference type="AlphaFoldDB" id="A0A8J5GQH5"/>